<proteinExistence type="predicted"/>
<name>A0A8X7TQZ3_BRACI</name>
<gene>
    <name evidence="2" type="ORF">Bca52824_080815</name>
</gene>
<evidence type="ECO:0000256" key="1">
    <source>
        <dbReference type="SAM" id="Phobius"/>
    </source>
</evidence>
<dbReference type="AlphaFoldDB" id="A0A8X7TQZ3"/>
<keyword evidence="1" id="KW-0812">Transmembrane</keyword>
<feature type="transmembrane region" description="Helical" evidence="1">
    <location>
        <begin position="80"/>
        <end position="97"/>
    </location>
</feature>
<keyword evidence="1" id="KW-0472">Membrane</keyword>
<dbReference type="Proteomes" id="UP000886595">
    <property type="component" value="Unassembled WGS sequence"/>
</dbReference>
<comment type="caution">
    <text evidence="2">The sequence shown here is derived from an EMBL/GenBank/DDBJ whole genome shotgun (WGS) entry which is preliminary data.</text>
</comment>
<dbReference type="EMBL" id="JAAMPC010000016">
    <property type="protein sequence ID" value="KAG2250679.1"/>
    <property type="molecule type" value="Genomic_DNA"/>
</dbReference>
<accession>A0A8X7TQZ3</accession>
<keyword evidence="3" id="KW-1185">Reference proteome</keyword>
<sequence>MAVMEHENLSLIVAETRWPSSVIDCEVDETLMYSEMILKGLLAHLRSGGGTKMVVVEERKKIGGGFEFSGNGGGGKGRRLVEVLVGFLVGVVMFYLLV</sequence>
<organism evidence="2 3">
    <name type="scientific">Brassica carinata</name>
    <name type="common">Ethiopian mustard</name>
    <name type="synonym">Abyssinian cabbage</name>
    <dbReference type="NCBI Taxonomy" id="52824"/>
    <lineage>
        <taxon>Eukaryota</taxon>
        <taxon>Viridiplantae</taxon>
        <taxon>Streptophyta</taxon>
        <taxon>Embryophyta</taxon>
        <taxon>Tracheophyta</taxon>
        <taxon>Spermatophyta</taxon>
        <taxon>Magnoliopsida</taxon>
        <taxon>eudicotyledons</taxon>
        <taxon>Gunneridae</taxon>
        <taxon>Pentapetalae</taxon>
        <taxon>rosids</taxon>
        <taxon>malvids</taxon>
        <taxon>Brassicales</taxon>
        <taxon>Brassicaceae</taxon>
        <taxon>Brassiceae</taxon>
        <taxon>Brassica</taxon>
    </lineage>
</organism>
<evidence type="ECO:0000313" key="2">
    <source>
        <dbReference type="EMBL" id="KAG2250679.1"/>
    </source>
</evidence>
<dbReference type="OrthoDB" id="1293114at2759"/>
<evidence type="ECO:0000313" key="3">
    <source>
        <dbReference type="Proteomes" id="UP000886595"/>
    </source>
</evidence>
<keyword evidence="1" id="KW-1133">Transmembrane helix</keyword>
<reference evidence="2 3" key="1">
    <citation type="submission" date="2020-02" db="EMBL/GenBank/DDBJ databases">
        <authorList>
            <person name="Ma Q."/>
            <person name="Huang Y."/>
            <person name="Song X."/>
            <person name="Pei D."/>
        </authorList>
    </citation>
    <scope>NUCLEOTIDE SEQUENCE [LARGE SCALE GENOMIC DNA]</scope>
    <source>
        <strain evidence="2">Sxm20200214</strain>
        <tissue evidence="2">Leaf</tissue>
    </source>
</reference>
<protein>
    <submittedName>
        <fullName evidence="2">Uncharacterized protein</fullName>
    </submittedName>
</protein>